<dbReference type="Proteomes" id="UP000250078">
    <property type="component" value="Unassembled WGS sequence"/>
</dbReference>
<dbReference type="EMBL" id="KV748254">
    <property type="protein sequence ID" value="OCK87830.1"/>
    <property type="molecule type" value="Genomic_DNA"/>
</dbReference>
<protein>
    <submittedName>
        <fullName evidence="1">Uncharacterized protein</fullName>
    </submittedName>
</protein>
<sequence length="193" mass="22188">MAQNESPVQGYVDPDFPNPNGPDDASIIIYALFAISRIFHSWQPLKYRTWYFSTILEIVSYIFRILSNRQDPYRVTYFVVQCFLIVVAPVFFSAAIYAIMSILISQTISSYCFSTFLVLLGSFLRRARRVLHKSMSWGFIAAFIAVALLIYLRVCFRLMGTAERLLSNLSTHEVYVGRLEFLPVVLAIYLLPI</sequence>
<keyword evidence="2" id="KW-1185">Reference proteome</keyword>
<name>A0ACC8ENF9_9PEZI</name>
<reference evidence="1 2" key="1">
    <citation type="journal article" date="2016" name="Nat. Commun.">
        <title>Ectomycorrhizal ecology is imprinted in the genome of the dominant symbiotic fungus Cenococcum geophilum.</title>
        <authorList>
            <consortium name="DOE Joint Genome Institute"/>
            <person name="Peter M."/>
            <person name="Kohler A."/>
            <person name="Ohm R.A."/>
            <person name="Kuo A."/>
            <person name="Krutzmann J."/>
            <person name="Morin E."/>
            <person name="Arend M."/>
            <person name="Barry K.W."/>
            <person name="Binder M."/>
            <person name="Choi C."/>
            <person name="Clum A."/>
            <person name="Copeland A."/>
            <person name="Grisel N."/>
            <person name="Haridas S."/>
            <person name="Kipfer T."/>
            <person name="LaButti K."/>
            <person name="Lindquist E."/>
            <person name="Lipzen A."/>
            <person name="Maire R."/>
            <person name="Meier B."/>
            <person name="Mihaltcheva S."/>
            <person name="Molinier V."/>
            <person name="Murat C."/>
            <person name="Poggeler S."/>
            <person name="Quandt C.A."/>
            <person name="Sperisen C."/>
            <person name="Tritt A."/>
            <person name="Tisserant E."/>
            <person name="Crous P.W."/>
            <person name="Henrissat B."/>
            <person name="Nehls U."/>
            <person name="Egli S."/>
            <person name="Spatafora J.W."/>
            <person name="Grigoriev I.V."/>
            <person name="Martin F.M."/>
        </authorList>
    </citation>
    <scope>NUCLEOTIDE SEQUENCE [LARGE SCALE GENOMIC DNA]</scope>
    <source>
        <strain evidence="1 2">1.58</strain>
    </source>
</reference>
<gene>
    <name evidence="1" type="ORF">K441DRAFT_690962</name>
</gene>
<evidence type="ECO:0000313" key="1">
    <source>
        <dbReference type="EMBL" id="OCK87830.1"/>
    </source>
</evidence>
<accession>A0ACC8ENF9</accession>
<evidence type="ECO:0000313" key="2">
    <source>
        <dbReference type="Proteomes" id="UP000250078"/>
    </source>
</evidence>
<organism evidence="1 2">
    <name type="scientific">Cenococcum geophilum 1.58</name>
    <dbReference type="NCBI Taxonomy" id="794803"/>
    <lineage>
        <taxon>Eukaryota</taxon>
        <taxon>Fungi</taxon>
        <taxon>Dikarya</taxon>
        <taxon>Ascomycota</taxon>
        <taxon>Pezizomycotina</taxon>
        <taxon>Dothideomycetes</taxon>
        <taxon>Pleosporomycetidae</taxon>
        <taxon>Gloniales</taxon>
        <taxon>Gloniaceae</taxon>
        <taxon>Cenococcum</taxon>
    </lineage>
</organism>
<proteinExistence type="predicted"/>